<proteinExistence type="inferred from homology"/>
<dbReference type="GO" id="GO:0019786">
    <property type="term" value="F:protein-phosphatidylethanolamide deconjugating activity"/>
    <property type="evidence" value="ECO:0007669"/>
    <property type="project" value="InterPro"/>
</dbReference>
<dbReference type="InterPro" id="IPR005078">
    <property type="entry name" value="Peptidase_C54"/>
</dbReference>
<reference evidence="14 15" key="1">
    <citation type="submission" date="2022-05" db="EMBL/GenBank/DDBJ databases">
        <title>Chromosome-level reference genomes for two strains of Caenorhabditis briggsae: an improved platform for comparative genomics.</title>
        <authorList>
            <person name="Stevens L."/>
            <person name="Andersen E.C."/>
        </authorList>
    </citation>
    <scope>NUCLEOTIDE SEQUENCE [LARGE SCALE GENOMIC DNA]</scope>
    <source>
        <strain evidence="14">QX1410_ONT</strain>
        <tissue evidence="14">Whole-organism</tissue>
    </source>
</reference>
<evidence type="ECO:0000256" key="9">
    <source>
        <dbReference type="ARBA" id="ARBA00023006"/>
    </source>
</evidence>
<dbReference type="GO" id="GO:0008234">
    <property type="term" value="F:cysteine-type peptidase activity"/>
    <property type="evidence" value="ECO:0007669"/>
    <property type="project" value="UniProtKB-KW"/>
</dbReference>
<dbReference type="AlphaFoldDB" id="A0AAE9E0W0"/>
<feature type="domain" description="Peptidase C54 catalytic" evidence="13">
    <location>
        <begin position="75"/>
        <end position="406"/>
    </location>
</feature>
<comment type="catalytic activity">
    <reaction evidence="10">
        <text>[protein]-C-terminal L-amino acid-glycyl-phosphatidylethanolamide + H2O = [protein]-C-terminal L-amino acid-glycine + a 1,2-diacyl-sn-glycero-3-phosphoethanolamine</text>
        <dbReference type="Rhea" id="RHEA:67548"/>
        <dbReference type="Rhea" id="RHEA-COMP:17323"/>
        <dbReference type="Rhea" id="RHEA-COMP:17324"/>
        <dbReference type="ChEBI" id="CHEBI:15377"/>
        <dbReference type="ChEBI" id="CHEBI:64612"/>
        <dbReference type="ChEBI" id="CHEBI:172940"/>
        <dbReference type="ChEBI" id="CHEBI:172941"/>
    </reaction>
    <physiologicalReaction direction="left-to-right" evidence="10">
        <dbReference type="Rhea" id="RHEA:67549"/>
    </physiologicalReaction>
</comment>
<keyword evidence="6 11" id="KW-0378">Hydrolase</keyword>
<evidence type="ECO:0000256" key="5">
    <source>
        <dbReference type="ARBA" id="ARBA00022670"/>
    </source>
</evidence>
<keyword evidence="3" id="KW-0813">Transport</keyword>
<keyword evidence="8 11" id="KW-0653">Protein transport</keyword>
<evidence type="ECO:0000313" key="15">
    <source>
        <dbReference type="Proteomes" id="UP000827892"/>
    </source>
</evidence>
<feature type="region of interest" description="Disordered" evidence="12">
    <location>
        <begin position="471"/>
        <end position="493"/>
    </location>
</feature>
<comment type="subcellular location">
    <subcellularLocation>
        <location evidence="1 11">Cytoplasm</location>
    </subcellularLocation>
</comment>
<dbReference type="GO" id="GO:0005737">
    <property type="term" value="C:cytoplasm"/>
    <property type="evidence" value="ECO:0007669"/>
    <property type="project" value="UniProtKB-SubCell"/>
</dbReference>
<evidence type="ECO:0000256" key="12">
    <source>
        <dbReference type="SAM" id="MobiDB-lite"/>
    </source>
</evidence>
<evidence type="ECO:0000256" key="4">
    <source>
        <dbReference type="ARBA" id="ARBA00022490"/>
    </source>
</evidence>
<evidence type="ECO:0000256" key="3">
    <source>
        <dbReference type="ARBA" id="ARBA00022448"/>
    </source>
</evidence>
<sequence length="493" mass="56107">MLSIFPLAVEKFHQILNLYLEPLELKSGEVQQGVGMVETSLTSEPPFCDTFERISIDTFPIWALGKEISKEDGIDAMKKYMTSRFWFTYRRNFSPIGGTGPSTDQYWGCMLRCAQMLLGEVLLRRHIGRHFEWDIEKTSDVYEKILQMFFDEKDALYSIHQIAQMGVSEGKEVSEWFGPNTAAQVIKKLTIFDDWSNIAVHVALDNILVKQDALTMATTYPSEDAVKLIMENGLVEKHYTSTVPANGTEWRPLLLMIPLRLGLTSINSCYLSAIQEFFKLPQCVGIIGGKPNLAHYFVGIAGTKLFYLDPHHCRPKTSKFFVEKEQQQQSSGDSTPEKVEKIDDNGFHELEDLEPLPSQTSDVYTKMNDSTYHCQMMQWMEYDSIDPSLALALFCETREEFENLCDELQKTTLTASNPPMFEFLEKRPKYLPKFEPYTGVSMKIEMKEFDDIGAANSKIDEDFEVLDVSVEDAETGAEADDVAEDGDSEIVEP</sequence>
<evidence type="ECO:0000256" key="6">
    <source>
        <dbReference type="ARBA" id="ARBA00022801"/>
    </source>
</evidence>
<name>A0AAE9E0W0_CAEBR</name>
<protein>
    <recommendedName>
        <fullName evidence="11">Cysteine protease</fullName>
        <ecNumber evidence="11">3.4.22.-</ecNumber>
    </recommendedName>
</protein>
<keyword evidence="9 11" id="KW-0072">Autophagy</keyword>
<dbReference type="EMBL" id="CP090891">
    <property type="protein sequence ID" value="ULU14404.1"/>
    <property type="molecule type" value="Genomic_DNA"/>
</dbReference>
<keyword evidence="7" id="KW-0788">Thiol protease</keyword>
<evidence type="ECO:0000256" key="11">
    <source>
        <dbReference type="RuleBase" id="RU363115"/>
    </source>
</evidence>
<dbReference type="SUPFAM" id="SSF54001">
    <property type="entry name" value="Cysteine proteinases"/>
    <property type="match status" value="1"/>
</dbReference>
<keyword evidence="5 11" id="KW-0645">Protease</keyword>
<dbReference type="InterPro" id="IPR046792">
    <property type="entry name" value="Peptidase_C54_cat"/>
</dbReference>
<evidence type="ECO:0000259" key="13">
    <source>
        <dbReference type="Pfam" id="PF03416"/>
    </source>
</evidence>
<accession>A0AAE9E0W0</accession>
<gene>
    <name evidence="14" type="ORF">L3Y34_016722</name>
</gene>
<evidence type="ECO:0000256" key="7">
    <source>
        <dbReference type="ARBA" id="ARBA00022807"/>
    </source>
</evidence>
<comment type="similarity">
    <text evidence="2 11">Belongs to the peptidase C54 family.</text>
</comment>
<keyword evidence="4 11" id="KW-0963">Cytoplasm</keyword>
<dbReference type="GO" id="GO:0015031">
    <property type="term" value="P:protein transport"/>
    <property type="evidence" value="ECO:0007669"/>
    <property type="project" value="UniProtKB-KW"/>
</dbReference>
<dbReference type="GO" id="GO:0006508">
    <property type="term" value="P:proteolysis"/>
    <property type="evidence" value="ECO:0007669"/>
    <property type="project" value="UniProtKB-KW"/>
</dbReference>
<organism evidence="14 15">
    <name type="scientific">Caenorhabditis briggsae</name>
    <dbReference type="NCBI Taxonomy" id="6238"/>
    <lineage>
        <taxon>Eukaryota</taxon>
        <taxon>Metazoa</taxon>
        <taxon>Ecdysozoa</taxon>
        <taxon>Nematoda</taxon>
        <taxon>Chromadorea</taxon>
        <taxon>Rhabditida</taxon>
        <taxon>Rhabditina</taxon>
        <taxon>Rhabditomorpha</taxon>
        <taxon>Rhabditoidea</taxon>
        <taxon>Rhabditidae</taxon>
        <taxon>Peloderinae</taxon>
        <taxon>Caenorhabditis</taxon>
    </lineage>
</organism>
<comment type="function">
    <text evidence="11">Cysteine protease that plays a key role in autophagy by mediating both proteolytic activation and delipidation of ATG8 family proteins.</text>
</comment>
<evidence type="ECO:0000256" key="1">
    <source>
        <dbReference type="ARBA" id="ARBA00004496"/>
    </source>
</evidence>
<dbReference type="PANTHER" id="PTHR22624:SF49">
    <property type="entry name" value="CYSTEINE PROTEASE"/>
    <property type="match status" value="1"/>
</dbReference>
<dbReference type="PANTHER" id="PTHR22624">
    <property type="entry name" value="CYSTEINE PROTEASE ATG4"/>
    <property type="match status" value="1"/>
</dbReference>
<evidence type="ECO:0000256" key="8">
    <source>
        <dbReference type="ARBA" id="ARBA00022927"/>
    </source>
</evidence>
<dbReference type="EC" id="3.4.22.-" evidence="11"/>
<dbReference type="InterPro" id="IPR038765">
    <property type="entry name" value="Papain-like_cys_pep_sf"/>
</dbReference>
<dbReference type="GO" id="GO:0006914">
    <property type="term" value="P:autophagy"/>
    <property type="evidence" value="ECO:0007669"/>
    <property type="project" value="UniProtKB-KW"/>
</dbReference>
<evidence type="ECO:0000256" key="10">
    <source>
        <dbReference type="ARBA" id="ARBA00029362"/>
    </source>
</evidence>
<evidence type="ECO:0000256" key="2">
    <source>
        <dbReference type="ARBA" id="ARBA00010958"/>
    </source>
</evidence>
<evidence type="ECO:0000313" key="14">
    <source>
        <dbReference type="EMBL" id="ULU14404.1"/>
    </source>
</evidence>
<dbReference type="Proteomes" id="UP000827892">
    <property type="component" value="Chromosome I"/>
</dbReference>
<dbReference type="Pfam" id="PF03416">
    <property type="entry name" value="Peptidase_C54"/>
    <property type="match status" value="1"/>
</dbReference>